<dbReference type="Proteomes" id="UP000708208">
    <property type="component" value="Unassembled WGS sequence"/>
</dbReference>
<evidence type="ECO:0000259" key="1">
    <source>
        <dbReference type="PROSITE" id="PS50296"/>
    </source>
</evidence>
<accession>A0A8J2KC45</accession>
<organism evidence="3 4">
    <name type="scientific">Allacma fusca</name>
    <dbReference type="NCBI Taxonomy" id="39272"/>
    <lineage>
        <taxon>Eukaryota</taxon>
        <taxon>Metazoa</taxon>
        <taxon>Ecdysozoa</taxon>
        <taxon>Arthropoda</taxon>
        <taxon>Hexapoda</taxon>
        <taxon>Collembola</taxon>
        <taxon>Symphypleona</taxon>
        <taxon>Sminthuridae</taxon>
        <taxon>Allacma</taxon>
    </lineage>
</organism>
<feature type="domain" description="DM2" evidence="2">
    <location>
        <begin position="1"/>
        <end position="62"/>
    </location>
</feature>
<dbReference type="AlphaFoldDB" id="A0A8J2KC45"/>
<proteinExistence type="predicted"/>
<dbReference type="Pfam" id="PF26291">
    <property type="entry name" value="SWIB_eIF2D"/>
    <property type="match status" value="1"/>
</dbReference>
<dbReference type="GO" id="GO:0003743">
    <property type="term" value="F:translation initiation factor activity"/>
    <property type="evidence" value="ECO:0007669"/>
    <property type="project" value="InterPro"/>
</dbReference>
<dbReference type="PROSITE" id="PS51925">
    <property type="entry name" value="SWIB_MDM2"/>
    <property type="match status" value="1"/>
</dbReference>
<name>A0A8J2KC45_9HEXA</name>
<dbReference type="GO" id="GO:0001731">
    <property type="term" value="P:formation of translation preinitiation complex"/>
    <property type="evidence" value="ECO:0007669"/>
    <property type="project" value="InterPro"/>
</dbReference>
<evidence type="ECO:0000313" key="3">
    <source>
        <dbReference type="EMBL" id="CAG7785587.1"/>
    </source>
</evidence>
<protein>
    <recommendedName>
        <fullName evidence="5">SUI1 domain-containing protein</fullName>
    </recommendedName>
</protein>
<dbReference type="Pfam" id="PF01253">
    <property type="entry name" value="SUI1"/>
    <property type="match status" value="1"/>
</dbReference>
<dbReference type="InterPro" id="IPR039759">
    <property type="entry name" value="eIF2D_SUI1"/>
</dbReference>
<dbReference type="InterPro" id="IPR039757">
    <property type="entry name" value="EIF2D"/>
</dbReference>
<dbReference type="PROSITE" id="PS50296">
    <property type="entry name" value="SUI1"/>
    <property type="match status" value="1"/>
</dbReference>
<gene>
    <name evidence="3" type="ORF">AFUS01_LOCUS24203</name>
</gene>
<evidence type="ECO:0000313" key="4">
    <source>
        <dbReference type="Proteomes" id="UP000708208"/>
    </source>
</evidence>
<dbReference type="InterPro" id="IPR001950">
    <property type="entry name" value="SUI1"/>
</dbReference>
<dbReference type="InterPro" id="IPR003121">
    <property type="entry name" value="SWIB_MDM2_domain"/>
</dbReference>
<dbReference type="EMBL" id="CAJVCH010299394">
    <property type="protein sequence ID" value="CAG7785587.1"/>
    <property type="molecule type" value="Genomic_DNA"/>
</dbReference>
<dbReference type="CDD" id="cd11608">
    <property type="entry name" value="eIF2D_C"/>
    <property type="match status" value="1"/>
</dbReference>
<dbReference type="InterPro" id="IPR058886">
    <property type="entry name" value="SWIB_eIF2D"/>
</dbReference>
<feature type="non-terminal residue" evidence="3">
    <location>
        <position position="1"/>
    </location>
</feature>
<reference evidence="3" key="1">
    <citation type="submission" date="2021-06" db="EMBL/GenBank/DDBJ databases">
        <authorList>
            <person name="Hodson N. C."/>
            <person name="Mongue J. A."/>
            <person name="Jaron S. K."/>
        </authorList>
    </citation>
    <scope>NUCLEOTIDE SEQUENCE</scope>
</reference>
<dbReference type="PANTHER" id="PTHR12217">
    <property type="entry name" value="EUKARYOTIC TRANSLATION INITIATION FACTOR 2D"/>
    <property type="match status" value="1"/>
</dbReference>
<dbReference type="PANTHER" id="PTHR12217:SF4">
    <property type="entry name" value="EUKARYOTIC TRANSLATION INITIATION FACTOR 2D"/>
    <property type="match status" value="1"/>
</dbReference>
<comment type="caution">
    <text evidence="3">The sequence shown here is derived from an EMBL/GenBank/DDBJ whole genome shotgun (WGS) entry which is preliminary data.</text>
</comment>
<sequence length="155" mass="17370">MTVSQARKYTAEYIRKHQLPLPNDNSTVRLDPVLKTLIAQGNTSEVPETAKWEEIMNRVLYKMSRSFKITTDGNSGFSQKGKLPMIDIRIANKAGGKKVTLINNLEAYGINMEEFSRECQRGVAASATINQVNGLKTPQLQIQGNQINFIEKILT</sequence>
<evidence type="ECO:0000259" key="2">
    <source>
        <dbReference type="PROSITE" id="PS51925"/>
    </source>
</evidence>
<dbReference type="OrthoDB" id="199771at2759"/>
<feature type="domain" description="SUI1" evidence="1">
    <location>
        <begin position="86"/>
        <end position="155"/>
    </location>
</feature>
<keyword evidence="4" id="KW-1185">Reference proteome</keyword>
<evidence type="ECO:0008006" key="5">
    <source>
        <dbReference type="Google" id="ProtNLM"/>
    </source>
</evidence>